<accession>A0AAU8DSU5</accession>
<dbReference type="SUPFAM" id="SSF50494">
    <property type="entry name" value="Trypsin-like serine proteases"/>
    <property type="match status" value="1"/>
</dbReference>
<dbReference type="Gene3D" id="2.40.10.10">
    <property type="entry name" value="Trypsin-like serine proteases"/>
    <property type="match status" value="2"/>
</dbReference>
<evidence type="ECO:0000313" key="1">
    <source>
        <dbReference type="EMBL" id="XCG65377.1"/>
    </source>
</evidence>
<sequence length="365" mass="38660">MTGSVDLPELTSAEAEDAVRFAEQHQLDPIGETLRARGMNQFAALSSSLQDRYPGIYVDAAWVPKPELNESKAWISFTSAPPSALIAEIAATGIPVDLQVLGVPSRLERLRATALVHFEATSQLGTTDISTTADSATGVLTLTTSSISLQRSEALEISLTKALATNGLNAFTVHVVIVNQPVAILQRGGLRIGGCTGAFSVRKVSVYGISTAAHCGTQASTYDSRPITFQQSASPGADVAWYKFNSGTATSKFQYRRNLYRDVTAAINPVKGQTACVFGFGTADTGSPSGLCSTVEVVDSCTASQCYAIIAREKVTKEGDSGGPWYFGTEAKGVHNGETIYSGAYRSFFARISTLNGLGLYVLTQ</sequence>
<dbReference type="InterPro" id="IPR043504">
    <property type="entry name" value="Peptidase_S1_PA_chymotrypsin"/>
</dbReference>
<reference evidence="1" key="1">
    <citation type="submission" date="2024-05" db="EMBL/GenBank/DDBJ databases">
        <authorList>
            <person name="Cai S.Y."/>
            <person name="Jin L.M."/>
            <person name="Li H.R."/>
        </authorList>
    </citation>
    <scope>NUCLEOTIDE SEQUENCE</scope>
    <source>
        <strain evidence="1">A5-74</strain>
    </source>
</reference>
<organism evidence="1">
    <name type="scientific">Nakamurella sp. A5-74</name>
    <dbReference type="NCBI Taxonomy" id="3158264"/>
    <lineage>
        <taxon>Bacteria</taxon>
        <taxon>Bacillati</taxon>
        <taxon>Actinomycetota</taxon>
        <taxon>Actinomycetes</taxon>
        <taxon>Nakamurellales</taxon>
        <taxon>Nakamurellaceae</taxon>
        <taxon>Nakamurella</taxon>
    </lineage>
</organism>
<evidence type="ECO:0008006" key="2">
    <source>
        <dbReference type="Google" id="ProtNLM"/>
    </source>
</evidence>
<dbReference type="InterPro" id="IPR009003">
    <property type="entry name" value="Peptidase_S1_PA"/>
</dbReference>
<name>A0AAU8DSU5_9ACTN</name>
<dbReference type="EMBL" id="CP159218">
    <property type="protein sequence ID" value="XCG65377.1"/>
    <property type="molecule type" value="Genomic_DNA"/>
</dbReference>
<proteinExistence type="predicted"/>
<protein>
    <recommendedName>
        <fullName evidence="2">Trypsin-like serine protease</fullName>
    </recommendedName>
</protein>
<dbReference type="AlphaFoldDB" id="A0AAU8DSU5"/>
<dbReference type="RefSeq" id="WP_353650982.1">
    <property type="nucleotide sequence ID" value="NZ_CP159218.1"/>
</dbReference>
<gene>
    <name evidence="1" type="ORF">ABLG96_08880</name>
</gene>